<name>A0AAN8TV19_SOLBU</name>
<protein>
    <submittedName>
        <fullName evidence="1">Uncharacterized protein</fullName>
    </submittedName>
</protein>
<keyword evidence="2" id="KW-1185">Reference proteome</keyword>
<accession>A0AAN8TV19</accession>
<evidence type="ECO:0000313" key="1">
    <source>
        <dbReference type="EMBL" id="KAK6793995.1"/>
    </source>
</evidence>
<dbReference type="AlphaFoldDB" id="A0AAN8TV19"/>
<proteinExistence type="predicted"/>
<comment type="caution">
    <text evidence="1">The sequence shown here is derived from an EMBL/GenBank/DDBJ whole genome shotgun (WGS) entry which is preliminary data.</text>
</comment>
<sequence>MNSGLRRWEAKAKRKLAKPKRNNWLLAQNSLGKPMRSLDDDGVWRFYLELLQFLPALPNVDILLEEFPDDEY</sequence>
<dbReference type="EMBL" id="JBANQN010000003">
    <property type="protein sequence ID" value="KAK6793995.1"/>
    <property type="molecule type" value="Genomic_DNA"/>
</dbReference>
<reference evidence="1 2" key="1">
    <citation type="submission" date="2024-02" db="EMBL/GenBank/DDBJ databases">
        <title>de novo genome assembly of Solanum bulbocastanum strain 11H21.</title>
        <authorList>
            <person name="Hosaka A.J."/>
        </authorList>
    </citation>
    <scope>NUCLEOTIDE SEQUENCE [LARGE SCALE GENOMIC DNA]</scope>
    <source>
        <tissue evidence="1">Young leaves</tissue>
    </source>
</reference>
<evidence type="ECO:0000313" key="2">
    <source>
        <dbReference type="Proteomes" id="UP001371456"/>
    </source>
</evidence>
<dbReference type="Proteomes" id="UP001371456">
    <property type="component" value="Unassembled WGS sequence"/>
</dbReference>
<organism evidence="1 2">
    <name type="scientific">Solanum bulbocastanum</name>
    <name type="common">Wild potato</name>
    <dbReference type="NCBI Taxonomy" id="147425"/>
    <lineage>
        <taxon>Eukaryota</taxon>
        <taxon>Viridiplantae</taxon>
        <taxon>Streptophyta</taxon>
        <taxon>Embryophyta</taxon>
        <taxon>Tracheophyta</taxon>
        <taxon>Spermatophyta</taxon>
        <taxon>Magnoliopsida</taxon>
        <taxon>eudicotyledons</taxon>
        <taxon>Gunneridae</taxon>
        <taxon>Pentapetalae</taxon>
        <taxon>asterids</taxon>
        <taxon>lamiids</taxon>
        <taxon>Solanales</taxon>
        <taxon>Solanaceae</taxon>
        <taxon>Solanoideae</taxon>
        <taxon>Solaneae</taxon>
        <taxon>Solanum</taxon>
    </lineage>
</organism>
<gene>
    <name evidence="1" type="ORF">RDI58_007448</name>
</gene>